<dbReference type="InterPro" id="IPR009339">
    <property type="entry name" value="DUF998"/>
</dbReference>
<keyword evidence="1" id="KW-0812">Transmembrane</keyword>
<accession>A0A7J3I7U9</accession>
<evidence type="ECO:0000256" key="1">
    <source>
        <dbReference type="SAM" id="Phobius"/>
    </source>
</evidence>
<feature type="transmembrane region" description="Helical" evidence="1">
    <location>
        <begin position="7"/>
        <end position="33"/>
    </location>
</feature>
<feature type="transmembrane region" description="Helical" evidence="1">
    <location>
        <begin position="114"/>
        <end position="133"/>
    </location>
</feature>
<comment type="caution">
    <text evidence="2">The sequence shown here is derived from an EMBL/GenBank/DDBJ whole genome shotgun (WGS) entry which is preliminary data.</text>
</comment>
<protein>
    <submittedName>
        <fullName evidence="2">DUF998 domain-containing protein</fullName>
    </submittedName>
</protein>
<organism evidence="2">
    <name type="scientific">Ignisphaera aggregans</name>
    <dbReference type="NCBI Taxonomy" id="334771"/>
    <lineage>
        <taxon>Archaea</taxon>
        <taxon>Thermoproteota</taxon>
        <taxon>Thermoprotei</taxon>
        <taxon>Desulfurococcales</taxon>
        <taxon>Desulfurococcaceae</taxon>
        <taxon>Ignisphaera</taxon>
    </lineage>
</organism>
<feature type="transmembrane region" description="Helical" evidence="1">
    <location>
        <begin position="81"/>
        <end position="102"/>
    </location>
</feature>
<feature type="transmembrane region" description="Helical" evidence="1">
    <location>
        <begin position="53"/>
        <end position="74"/>
    </location>
</feature>
<feature type="transmembrane region" description="Helical" evidence="1">
    <location>
        <begin position="140"/>
        <end position="157"/>
    </location>
</feature>
<feature type="transmembrane region" description="Helical" evidence="1">
    <location>
        <begin position="163"/>
        <end position="182"/>
    </location>
</feature>
<keyword evidence="1" id="KW-1133">Transmembrane helix</keyword>
<evidence type="ECO:0000313" key="2">
    <source>
        <dbReference type="EMBL" id="HGN36732.1"/>
    </source>
</evidence>
<keyword evidence="1" id="KW-0472">Membrane</keyword>
<gene>
    <name evidence="2" type="ORF">ENT87_04185</name>
</gene>
<dbReference type="PANTHER" id="PTHR42241">
    <property type="entry name" value="HYPOTHETICAL MEMBRANE PROTEIN, CONSERVED, DUF998 FAMILY"/>
    <property type="match status" value="1"/>
</dbReference>
<dbReference type="Pfam" id="PF06197">
    <property type="entry name" value="DUF998"/>
    <property type="match status" value="1"/>
</dbReference>
<dbReference type="PANTHER" id="PTHR42241:SF2">
    <property type="entry name" value="HYPOTHETICAL MEMBRANE PROTEIN, CONSERVED, DUF998 FAMILY"/>
    <property type="match status" value="1"/>
</dbReference>
<sequence length="184" mass="20016">MASQILILWRFTGIAAAILAWVVIVLSILQNPWFNVYRHALSDLGGPKASRPWIYNVGLMVVGVVACLYSFYLTYRAASKVHVYASALLFIAGVFLVLIGVYPSGTRPHTFVSTWFFIQMWLAVIASAVGMALDGRTVDSAILSAIAIAGPLGAASIKWPSVALLEIYGVILIDIYIALLTIHF</sequence>
<dbReference type="AlphaFoldDB" id="A0A7J3I7U9"/>
<reference evidence="2" key="1">
    <citation type="journal article" date="2020" name="mSystems">
        <title>Genome- and Community-Level Interaction Insights into Carbon Utilization and Element Cycling Functions of Hydrothermarchaeota in Hydrothermal Sediment.</title>
        <authorList>
            <person name="Zhou Z."/>
            <person name="Liu Y."/>
            <person name="Xu W."/>
            <person name="Pan J."/>
            <person name="Luo Z.H."/>
            <person name="Li M."/>
        </authorList>
    </citation>
    <scope>NUCLEOTIDE SEQUENCE [LARGE SCALE GENOMIC DNA]</scope>
    <source>
        <strain evidence="2">SpSt-618</strain>
    </source>
</reference>
<proteinExistence type="predicted"/>
<name>A0A7J3I7U9_9CREN</name>
<dbReference type="EMBL" id="DTAI01000122">
    <property type="protein sequence ID" value="HGN36732.1"/>
    <property type="molecule type" value="Genomic_DNA"/>
</dbReference>